<dbReference type="AlphaFoldDB" id="A0A1H0LN30"/>
<dbReference type="STRING" id="1090615.SAMN04515671_1729"/>
<dbReference type="Proteomes" id="UP000198741">
    <property type="component" value="Chromosome I"/>
</dbReference>
<dbReference type="EMBL" id="LT629710">
    <property type="protein sequence ID" value="SDO69554.1"/>
    <property type="molecule type" value="Genomic_DNA"/>
</dbReference>
<keyword evidence="1" id="KW-0472">Membrane</keyword>
<evidence type="ECO:0000313" key="2">
    <source>
        <dbReference type="EMBL" id="SDO69554.1"/>
    </source>
</evidence>
<keyword evidence="3" id="KW-1185">Reference proteome</keyword>
<reference evidence="2 3" key="1">
    <citation type="submission" date="2016-10" db="EMBL/GenBank/DDBJ databases">
        <authorList>
            <person name="de Groot N.N."/>
        </authorList>
    </citation>
    <scope>NUCLEOTIDE SEQUENCE [LARGE SCALE GENOMIC DNA]</scope>
    <source>
        <strain evidence="3">P4-7,KCTC 19426,CECT 7604</strain>
    </source>
</reference>
<feature type="transmembrane region" description="Helical" evidence="1">
    <location>
        <begin position="25"/>
        <end position="45"/>
    </location>
</feature>
<feature type="transmembrane region" description="Helical" evidence="1">
    <location>
        <begin position="115"/>
        <end position="136"/>
    </location>
</feature>
<evidence type="ECO:0000313" key="3">
    <source>
        <dbReference type="Proteomes" id="UP000198741"/>
    </source>
</evidence>
<feature type="transmembrane region" description="Helical" evidence="1">
    <location>
        <begin position="267"/>
        <end position="284"/>
    </location>
</feature>
<feature type="transmembrane region" description="Helical" evidence="1">
    <location>
        <begin position="91"/>
        <end position="109"/>
    </location>
</feature>
<proteinExistence type="predicted"/>
<dbReference type="OrthoDB" id="5188521at2"/>
<keyword evidence="1" id="KW-1133">Transmembrane helix</keyword>
<sequence>MTFVADSPVWKGRPAAATGRGHRGALVLSAVAAGLMAVASVTGLVSPATYHDPTAMVSMLRGFDLVTAVLVVPGLIGSLIGVRRGSLTAELVWVGLLAAAVYTYSIYVFGCTFNALFLVHVGVLSASTVALILALVRLDVARVRVRLRPAAPVRWTSVLLGLLALGLGAMWAVSSLRFALTGAAPVSSSLVETDAMVHLGYALDLSLLVPAYATGAVLLWRRAPWGHVIAAVVLVSGLVHQVGYLVAMPFQVAAGVPGAVRTDLAEPVIIALFLIAAWLLLASLRPVRGDAAAASTGPVRP</sequence>
<evidence type="ECO:0000256" key="1">
    <source>
        <dbReference type="SAM" id="Phobius"/>
    </source>
</evidence>
<feature type="transmembrane region" description="Helical" evidence="1">
    <location>
        <begin position="199"/>
        <end position="220"/>
    </location>
</feature>
<protein>
    <submittedName>
        <fullName evidence="2">Uncharacterized protein</fullName>
    </submittedName>
</protein>
<accession>A0A1H0LN30</accession>
<feature type="transmembrane region" description="Helical" evidence="1">
    <location>
        <begin position="65"/>
        <end position="82"/>
    </location>
</feature>
<gene>
    <name evidence="2" type="ORF">SAMN04515671_1729</name>
</gene>
<keyword evidence="1" id="KW-0812">Transmembrane</keyword>
<name>A0A1H0LN30_9ACTN</name>
<feature type="transmembrane region" description="Helical" evidence="1">
    <location>
        <begin position="157"/>
        <end position="179"/>
    </location>
</feature>
<feature type="transmembrane region" description="Helical" evidence="1">
    <location>
        <begin position="227"/>
        <end position="247"/>
    </location>
</feature>
<organism evidence="2 3">
    <name type="scientific">Nakamurella panacisegetis</name>
    <dbReference type="NCBI Taxonomy" id="1090615"/>
    <lineage>
        <taxon>Bacteria</taxon>
        <taxon>Bacillati</taxon>
        <taxon>Actinomycetota</taxon>
        <taxon>Actinomycetes</taxon>
        <taxon>Nakamurellales</taxon>
        <taxon>Nakamurellaceae</taxon>
        <taxon>Nakamurella</taxon>
    </lineage>
</organism>